<keyword evidence="1" id="KW-0805">Transcription regulation</keyword>
<dbReference type="AlphaFoldDB" id="A0AAU7V7K8"/>
<name>A0AAU7V7K8_9ACTO</name>
<dbReference type="GO" id="GO:0003700">
    <property type="term" value="F:DNA-binding transcription factor activity"/>
    <property type="evidence" value="ECO:0007669"/>
    <property type="project" value="TreeGrafter"/>
</dbReference>
<evidence type="ECO:0000256" key="3">
    <source>
        <dbReference type="ARBA" id="ARBA00023163"/>
    </source>
</evidence>
<dbReference type="PRINTS" id="PR00455">
    <property type="entry name" value="HTHTETR"/>
</dbReference>
<dbReference type="PROSITE" id="PS01081">
    <property type="entry name" value="HTH_TETR_1"/>
    <property type="match status" value="1"/>
</dbReference>
<evidence type="ECO:0000256" key="1">
    <source>
        <dbReference type="ARBA" id="ARBA00023015"/>
    </source>
</evidence>
<dbReference type="InterPro" id="IPR050109">
    <property type="entry name" value="HTH-type_TetR-like_transc_reg"/>
</dbReference>
<dbReference type="InterPro" id="IPR023772">
    <property type="entry name" value="DNA-bd_HTH_TetR-type_CS"/>
</dbReference>
<dbReference type="GO" id="GO:0000976">
    <property type="term" value="F:transcription cis-regulatory region binding"/>
    <property type="evidence" value="ECO:0007669"/>
    <property type="project" value="TreeGrafter"/>
</dbReference>
<evidence type="ECO:0000256" key="4">
    <source>
        <dbReference type="PROSITE-ProRule" id="PRU00335"/>
    </source>
</evidence>
<dbReference type="InterPro" id="IPR001647">
    <property type="entry name" value="HTH_TetR"/>
</dbReference>
<proteinExistence type="predicted"/>
<dbReference type="RefSeq" id="WP_350258463.1">
    <property type="nucleotide sequence ID" value="NZ_CP138335.1"/>
</dbReference>
<dbReference type="Gene3D" id="1.10.357.10">
    <property type="entry name" value="Tetracycline Repressor, domain 2"/>
    <property type="match status" value="1"/>
</dbReference>
<reference evidence="6" key="1">
    <citation type="submission" date="2023-11" db="EMBL/GenBank/DDBJ databases">
        <title>Scrofimicrobium hongkongense sp. nov., isolated from a patient with peritonitis.</title>
        <authorList>
            <person name="Lao H.Y."/>
            <person name="Wong A.Y.P."/>
            <person name="Ng T.L."/>
            <person name="Wong R.Y.L."/>
            <person name="Yau M.C.Y."/>
            <person name="Lam J.Y.W."/>
            <person name="Siu G.K.H."/>
        </authorList>
    </citation>
    <scope>NUCLEOTIDE SEQUENCE</scope>
    <source>
        <strain evidence="6">R131</strain>
    </source>
</reference>
<feature type="domain" description="HTH tetR-type" evidence="5">
    <location>
        <begin position="9"/>
        <end position="69"/>
    </location>
</feature>
<dbReference type="Pfam" id="PF00440">
    <property type="entry name" value="TetR_N"/>
    <property type="match status" value="1"/>
</dbReference>
<dbReference type="EMBL" id="CP138335">
    <property type="protein sequence ID" value="XBW08264.1"/>
    <property type="molecule type" value="Genomic_DNA"/>
</dbReference>
<dbReference type="PANTHER" id="PTHR30055">
    <property type="entry name" value="HTH-TYPE TRANSCRIPTIONAL REGULATOR RUTR"/>
    <property type="match status" value="1"/>
</dbReference>
<accession>A0AAU7V7K8</accession>
<organism evidence="6">
    <name type="scientific">Scrofimicrobium appendicitidis</name>
    <dbReference type="NCBI Taxonomy" id="3079930"/>
    <lineage>
        <taxon>Bacteria</taxon>
        <taxon>Bacillati</taxon>
        <taxon>Actinomycetota</taxon>
        <taxon>Actinomycetes</taxon>
        <taxon>Actinomycetales</taxon>
        <taxon>Actinomycetaceae</taxon>
        <taxon>Scrofimicrobium</taxon>
    </lineage>
</organism>
<dbReference type="KEGG" id="sapp:SAC06_01510"/>
<evidence type="ECO:0000256" key="2">
    <source>
        <dbReference type="ARBA" id="ARBA00023125"/>
    </source>
</evidence>
<protein>
    <submittedName>
        <fullName evidence="6">TetR/AcrR family transcriptional regulator</fullName>
    </submittedName>
</protein>
<dbReference type="InterPro" id="IPR009057">
    <property type="entry name" value="Homeodomain-like_sf"/>
</dbReference>
<dbReference type="SUPFAM" id="SSF46689">
    <property type="entry name" value="Homeodomain-like"/>
    <property type="match status" value="1"/>
</dbReference>
<feature type="DNA-binding region" description="H-T-H motif" evidence="4">
    <location>
        <begin position="32"/>
        <end position="51"/>
    </location>
</feature>
<dbReference type="PROSITE" id="PS50977">
    <property type="entry name" value="HTH_TETR_2"/>
    <property type="match status" value="1"/>
</dbReference>
<evidence type="ECO:0000313" key="6">
    <source>
        <dbReference type="EMBL" id="XBW08264.1"/>
    </source>
</evidence>
<keyword evidence="3" id="KW-0804">Transcription</keyword>
<keyword evidence="2 4" id="KW-0238">DNA-binding</keyword>
<dbReference type="PANTHER" id="PTHR30055:SF234">
    <property type="entry name" value="HTH-TYPE TRANSCRIPTIONAL REGULATOR BETI"/>
    <property type="match status" value="1"/>
</dbReference>
<gene>
    <name evidence="6" type="ORF">SAC06_01510</name>
</gene>
<evidence type="ECO:0000259" key="5">
    <source>
        <dbReference type="PROSITE" id="PS50977"/>
    </source>
</evidence>
<sequence length="205" mass="22557">MSKPRTRGPATAEAIQNAALDLSLARGYDNVTVEDICAEVGISQRTFFNHFPTKDHVILGRDRLEIDEPAARKFILSSGPLLIEAMSLITQNAPNLGHPRMNDRMKVIGSSSALLARQMQRVSAIEEELVEVISLRIGHQVPGATEQQVADQSRMVYHLLSGAMRFVSTCDSHADDIEQYLVHARKVLADVLELSTVQKDPAESA</sequence>